<evidence type="ECO:0000313" key="3">
    <source>
        <dbReference type="Proteomes" id="UP001595444"/>
    </source>
</evidence>
<reference evidence="3" key="1">
    <citation type="journal article" date="2019" name="Int. J. Syst. Evol. Microbiol.">
        <title>The Global Catalogue of Microorganisms (GCM) 10K type strain sequencing project: providing services to taxonomists for standard genome sequencing and annotation.</title>
        <authorList>
            <consortium name="The Broad Institute Genomics Platform"/>
            <consortium name="The Broad Institute Genome Sequencing Center for Infectious Disease"/>
            <person name="Wu L."/>
            <person name="Ma J."/>
        </authorList>
    </citation>
    <scope>NUCLEOTIDE SEQUENCE [LARGE SCALE GENOMIC DNA]</scope>
    <source>
        <strain evidence="3">KCTC 62164</strain>
    </source>
</reference>
<gene>
    <name evidence="2" type="ORF">ACFOKA_15385</name>
</gene>
<keyword evidence="3" id="KW-1185">Reference proteome</keyword>
<comment type="caution">
    <text evidence="2">The sequence shown here is derived from an EMBL/GenBank/DDBJ whole genome shotgun (WGS) entry which is preliminary data.</text>
</comment>
<evidence type="ECO:0000259" key="1">
    <source>
        <dbReference type="Pfam" id="PF08401"/>
    </source>
</evidence>
<organism evidence="2 3">
    <name type="scientific">Kordiimonas pumila</name>
    <dbReference type="NCBI Taxonomy" id="2161677"/>
    <lineage>
        <taxon>Bacteria</taxon>
        <taxon>Pseudomonadati</taxon>
        <taxon>Pseudomonadota</taxon>
        <taxon>Alphaproteobacteria</taxon>
        <taxon>Kordiimonadales</taxon>
        <taxon>Kordiimonadaceae</taxon>
        <taxon>Kordiimonas</taxon>
    </lineage>
</organism>
<protein>
    <submittedName>
        <fullName evidence="2">ArdC-like ssDNA-binding domain-containing protein</fullName>
    </submittedName>
</protein>
<dbReference type="RefSeq" id="WP_380083352.1">
    <property type="nucleotide sequence ID" value="NZ_JBHRSL010000018.1"/>
</dbReference>
<proteinExistence type="predicted"/>
<dbReference type="Pfam" id="PF08401">
    <property type="entry name" value="ArdcN"/>
    <property type="match status" value="1"/>
</dbReference>
<name>A0ABV7D834_9PROT</name>
<evidence type="ECO:0000313" key="2">
    <source>
        <dbReference type="EMBL" id="MFC3053286.1"/>
    </source>
</evidence>
<feature type="domain" description="N-terminal" evidence="1">
    <location>
        <begin position="5"/>
        <end position="122"/>
    </location>
</feature>
<sequence length="172" mass="19368">MKSQEIYTSVTNRIIEELEAGTPPWVKPWQGGNVDKHVFPHNAVTGRPYSGINILLLWVRASEQNYVRSGWLTFKQAHALGAYVRKGEKAVRIVFVKEVRVADDEDKDAEKVIPVIRSYAVFNLNQLEKLPDAYTIPYEPLPDHECMQDIEGFIAATDIDVAHGSDSAAYNP</sequence>
<dbReference type="Proteomes" id="UP001595444">
    <property type="component" value="Unassembled WGS sequence"/>
</dbReference>
<dbReference type="InterPro" id="IPR013610">
    <property type="entry name" value="ArdC_N"/>
</dbReference>
<feature type="non-terminal residue" evidence="2">
    <location>
        <position position="172"/>
    </location>
</feature>
<dbReference type="EMBL" id="JBHRSL010000018">
    <property type="protein sequence ID" value="MFC3053286.1"/>
    <property type="molecule type" value="Genomic_DNA"/>
</dbReference>
<accession>A0ABV7D834</accession>